<organism evidence="5 6">
    <name type="scientific">Aeoliella straminimaris</name>
    <dbReference type="NCBI Taxonomy" id="2954799"/>
    <lineage>
        <taxon>Bacteria</taxon>
        <taxon>Pseudomonadati</taxon>
        <taxon>Planctomycetota</taxon>
        <taxon>Planctomycetia</taxon>
        <taxon>Pirellulales</taxon>
        <taxon>Lacipirellulaceae</taxon>
        <taxon>Aeoliella</taxon>
    </lineage>
</organism>
<evidence type="ECO:0000313" key="5">
    <source>
        <dbReference type="EMBL" id="MCO6043664.1"/>
    </source>
</evidence>
<dbReference type="PANTHER" id="PTHR44591">
    <property type="entry name" value="STRESS RESPONSE REGULATOR PROTEIN 1"/>
    <property type="match status" value="1"/>
</dbReference>
<dbReference type="PIRSF" id="PIRSF036382">
    <property type="entry name" value="RR_antiterm"/>
    <property type="match status" value="1"/>
</dbReference>
<dbReference type="RefSeq" id="WP_252851771.1">
    <property type="nucleotide sequence ID" value="NZ_JAMXLR010000026.1"/>
</dbReference>
<dbReference type="SUPFAM" id="SSF52172">
    <property type="entry name" value="CheY-like"/>
    <property type="match status" value="1"/>
</dbReference>
<reference evidence="5" key="1">
    <citation type="submission" date="2022-06" db="EMBL/GenBank/DDBJ databases">
        <title>Aeoliella straminimaris, a novel planctomycete from sediments.</title>
        <authorList>
            <person name="Vitorino I.R."/>
            <person name="Lage O.M."/>
        </authorList>
    </citation>
    <scope>NUCLEOTIDE SEQUENCE</scope>
    <source>
        <strain evidence="5">ICT_H6.2</strain>
    </source>
</reference>
<comment type="caution">
    <text evidence="5">The sequence shown here is derived from an EMBL/GenBank/DDBJ whole genome shotgun (WGS) entry which is preliminary data.</text>
</comment>
<evidence type="ECO:0000259" key="3">
    <source>
        <dbReference type="PROSITE" id="PS50110"/>
    </source>
</evidence>
<dbReference type="InterPro" id="IPR001789">
    <property type="entry name" value="Sig_transdc_resp-reg_receiver"/>
</dbReference>
<feature type="modified residue" description="4-aspartylphosphate" evidence="2">
    <location>
        <position position="56"/>
    </location>
</feature>
<dbReference type="InterPro" id="IPR036388">
    <property type="entry name" value="WH-like_DNA-bd_sf"/>
</dbReference>
<dbReference type="Pfam" id="PF00072">
    <property type="entry name" value="Response_reg"/>
    <property type="match status" value="1"/>
</dbReference>
<dbReference type="SMART" id="SM00448">
    <property type="entry name" value="REC"/>
    <property type="match status" value="1"/>
</dbReference>
<evidence type="ECO:0000256" key="2">
    <source>
        <dbReference type="PROSITE-ProRule" id="PRU00169"/>
    </source>
</evidence>
<feature type="domain" description="Response regulatory" evidence="3">
    <location>
        <begin position="6"/>
        <end position="120"/>
    </location>
</feature>
<dbReference type="PANTHER" id="PTHR44591:SF3">
    <property type="entry name" value="RESPONSE REGULATORY DOMAIN-CONTAINING PROTEIN"/>
    <property type="match status" value="1"/>
</dbReference>
<dbReference type="GO" id="GO:0000160">
    <property type="term" value="P:phosphorelay signal transduction system"/>
    <property type="evidence" value="ECO:0007669"/>
    <property type="project" value="InterPro"/>
</dbReference>
<evidence type="ECO:0000259" key="4">
    <source>
        <dbReference type="PROSITE" id="PS50921"/>
    </source>
</evidence>
<dbReference type="Proteomes" id="UP001155241">
    <property type="component" value="Unassembled WGS sequence"/>
</dbReference>
<accession>A0A9X2JI82</accession>
<gene>
    <name evidence="5" type="ORF">NG895_07070</name>
</gene>
<dbReference type="InterPro" id="IPR011006">
    <property type="entry name" value="CheY-like_superfamily"/>
</dbReference>
<dbReference type="InterPro" id="IPR050595">
    <property type="entry name" value="Bact_response_regulator"/>
</dbReference>
<dbReference type="InterPro" id="IPR005561">
    <property type="entry name" value="ANTAR"/>
</dbReference>
<feature type="domain" description="ANTAR" evidence="4">
    <location>
        <begin position="126"/>
        <end position="187"/>
    </location>
</feature>
<dbReference type="EMBL" id="JAMXLR010000026">
    <property type="protein sequence ID" value="MCO6043664.1"/>
    <property type="molecule type" value="Genomic_DNA"/>
</dbReference>
<keyword evidence="1 2" id="KW-0597">Phosphoprotein</keyword>
<dbReference type="SMART" id="SM01012">
    <property type="entry name" value="ANTAR"/>
    <property type="match status" value="1"/>
</dbReference>
<evidence type="ECO:0000256" key="1">
    <source>
        <dbReference type="ARBA" id="ARBA00022553"/>
    </source>
</evidence>
<dbReference type="PROSITE" id="PS50921">
    <property type="entry name" value="ANTAR"/>
    <property type="match status" value="1"/>
</dbReference>
<proteinExistence type="predicted"/>
<keyword evidence="6" id="KW-1185">Reference proteome</keyword>
<dbReference type="Gene3D" id="3.40.50.2300">
    <property type="match status" value="1"/>
</dbReference>
<dbReference type="InterPro" id="IPR008327">
    <property type="entry name" value="Sig_transdc_resp-reg_antiterm"/>
</dbReference>
<protein>
    <submittedName>
        <fullName evidence="5">Response regulator</fullName>
    </submittedName>
</protein>
<sequence length="196" mass="21608">MDVRGRIAIADDDQIVRDFLRVSLEKLGYEVVVNASSAAALISGCSSQHPDLVITDIEMPGPDGLTALEESGISSETPVIILSSHHDEQLVERVAESSALAYLVKPIDFEDLRATIPLAIKRFEEIQSYRSDVASLRQDLANRKIVEKAKGVIMTKLSMNESVAFRHLQKLARDNRKQLVDIANSILLAEEALTVK</sequence>
<dbReference type="GO" id="GO:0003723">
    <property type="term" value="F:RNA binding"/>
    <property type="evidence" value="ECO:0007669"/>
    <property type="project" value="InterPro"/>
</dbReference>
<dbReference type="AlphaFoldDB" id="A0A9X2JI82"/>
<dbReference type="PROSITE" id="PS50110">
    <property type="entry name" value="RESPONSE_REGULATORY"/>
    <property type="match status" value="1"/>
</dbReference>
<dbReference type="Gene3D" id="1.10.10.10">
    <property type="entry name" value="Winged helix-like DNA-binding domain superfamily/Winged helix DNA-binding domain"/>
    <property type="match status" value="1"/>
</dbReference>
<name>A0A9X2JI82_9BACT</name>
<dbReference type="Pfam" id="PF03861">
    <property type="entry name" value="ANTAR"/>
    <property type="match status" value="1"/>
</dbReference>
<evidence type="ECO:0000313" key="6">
    <source>
        <dbReference type="Proteomes" id="UP001155241"/>
    </source>
</evidence>